<protein>
    <submittedName>
        <fullName evidence="1">Uncharacterized protein</fullName>
    </submittedName>
</protein>
<sequence length="60" mass="6695">MLPAAAQMGGVTYQKTENHQIASCGMCDDKDDIALRNSYTWDSALQAMTIRKPYARWAKA</sequence>
<evidence type="ECO:0000313" key="2">
    <source>
        <dbReference type="Proteomes" id="UP000605099"/>
    </source>
</evidence>
<gene>
    <name evidence="1" type="ORF">GCM10011349_45560</name>
</gene>
<name>A0ABQ2K2V2_9SPHN</name>
<comment type="caution">
    <text evidence="1">The sequence shown here is derived from an EMBL/GenBank/DDBJ whole genome shotgun (WGS) entry which is preliminary data.</text>
</comment>
<organism evidence="1 2">
    <name type="scientific">Novosphingobium indicum</name>
    <dbReference type="NCBI Taxonomy" id="462949"/>
    <lineage>
        <taxon>Bacteria</taxon>
        <taxon>Pseudomonadati</taxon>
        <taxon>Pseudomonadota</taxon>
        <taxon>Alphaproteobacteria</taxon>
        <taxon>Sphingomonadales</taxon>
        <taxon>Sphingomonadaceae</taxon>
        <taxon>Novosphingobium</taxon>
    </lineage>
</organism>
<dbReference type="EMBL" id="BMLK01000043">
    <property type="protein sequence ID" value="GGN62169.1"/>
    <property type="molecule type" value="Genomic_DNA"/>
</dbReference>
<reference evidence="2" key="1">
    <citation type="journal article" date="2019" name="Int. J. Syst. Evol. Microbiol.">
        <title>The Global Catalogue of Microorganisms (GCM) 10K type strain sequencing project: providing services to taxonomists for standard genome sequencing and annotation.</title>
        <authorList>
            <consortium name="The Broad Institute Genomics Platform"/>
            <consortium name="The Broad Institute Genome Sequencing Center for Infectious Disease"/>
            <person name="Wu L."/>
            <person name="Ma J."/>
        </authorList>
    </citation>
    <scope>NUCLEOTIDE SEQUENCE [LARGE SCALE GENOMIC DNA]</scope>
    <source>
        <strain evidence="2">CGMCC 1.6784</strain>
    </source>
</reference>
<evidence type="ECO:0000313" key="1">
    <source>
        <dbReference type="EMBL" id="GGN62169.1"/>
    </source>
</evidence>
<proteinExistence type="predicted"/>
<keyword evidence="2" id="KW-1185">Reference proteome</keyword>
<accession>A0ABQ2K2V2</accession>
<dbReference type="Proteomes" id="UP000605099">
    <property type="component" value="Unassembled WGS sequence"/>
</dbReference>